<dbReference type="EMBL" id="CP004372">
    <property type="protein sequence ID" value="AHM05635.1"/>
    <property type="molecule type" value="Genomic_DNA"/>
</dbReference>
<dbReference type="eggNOG" id="COG0745">
    <property type="taxonomic scope" value="Bacteria"/>
</dbReference>
<evidence type="ECO:0000256" key="2">
    <source>
        <dbReference type="PROSITE-ProRule" id="PRU00169"/>
    </source>
</evidence>
<name>W8SSY3_9RHOB</name>
<gene>
    <name evidence="4" type="ORF">roselon_03377</name>
</gene>
<feature type="modified residue" description="4-aspartylphosphate" evidence="2">
    <location>
        <position position="53"/>
    </location>
</feature>
<dbReference type="PANTHER" id="PTHR44591:SF3">
    <property type="entry name" value="RESPONSE REGULATORY DOMAIN-CONTAINING PROTEIN"/>
    <property type="match status" value="1"/>
</dbReference>
<reference evidence="4 5" key="1">
    <citation type="submission" date="2013-03" db="EMBL/GenBank/DDBJ databases">
        <authorList>
            <person name="Fiebig A."/>
            <person name="Goeker M."/>
            <person name="Klenk H.-P.P."/>
        </authorList>
    </citation>
    <scope>NUCLEOTIDE SEQUENCE [LARGE SCALE GENOMIC DNA]</scope>
    <source>
        <strain evidence="5">DSM 19469</strain>
    </source>
</reference>
<dbReference type="KEGG" id="red:roselon_03377"/>
<protein>
    <submittedName>
        <fullName evidence="4">Response regulator</fullName>
    </submittedName>
</protein>
<dbReference type="AlphaFoldDB" id="W8SSY3"/>
<dbReference type="PANTHER" id="PTHR44591">
    <property type="entry name" value="STRESS RESPONSE REGULATOR PROTEIN 1"/>
    <property type="match status" value="1"/>
</dbReference>
<dbReference type="GO" id="GO:0000160">
    <property type="term" value="P:phosphorelay signal transduction system"/>
    <property type="evidence" value="ECO:0007669"/>
    <property type="project" value="InterPro"/>
</dbReference>
<dbReference type="HOGENOM" id="CLU_000445_69_17_5"/>
<evidence type="ECO:0000313" key="5">
    <source>
        <dbReference type="Proteomes" id="UP000019593"/>
    </source>
</evidence>
<dbReference type="RefSeq" id="WP_025313259.1">
    <property type="nucleotide sequence ID" value="NZ_CP004372.1"/>
</dbReference>
<organism evidence="4 5">
    <name type="scientific">Roseicyclus elongatus DSM 19469</name>
    <dbReference type="NCBI Taxonomy" id="1294273"/>
    <lineage>
        <taxon>Bacteria</taxon>
        <taxon>Pseudomonadati</taxon>
        <taxon>Pseudomonadota</taxon>
        <taxon>Alphaproteobacteria</taxon>
        <taxon>Rhodobacterales</taxon>
        <taxon>Roseobacteraceae</taxon>
        <taxon>Roseicyclus</taxon>
    </lineage>
</organism>
<dbReference type="SMART" id="SM00448">
    <property type="entry name" value="REC"/>
    <property type="match status" value="1"/>
</dbReference>
<dbReference type="InterPro" id="IPR050595">
    <property type="entry name" value="Bact_response_regulator"/>
</dbReference>
<proteinExistence type="predicted"/>
<keyword evidence="5" id="KW-1185">Reference proteome</keyword>
<accession>W8SSY3</accession>
<dbReference type="InterPro" id="IPR001789">
    <property type="entry name" value="Sig_transdc_resp-reg_receiver"/>
</dbReference>
<evidence type="ECO:0000256" key="1">
    <source>
        <dbReference type="ARBA" id="ARBA00022553"/>
    </source>
</evidence>
<dbReference type="Proteomes" id="UP000019593">
    <property type="component" value="Chromosome"/>
</dbReference>
<dbReference type="Pfam" id="PF00072">
    <property type="entry name" value="Response_reg"/>
    <property type="match status" value="1"/>
</dbReference>
<dbReference type="Gene3D" id="3.40.50.2300">
    <property type="match status" value="1"/>
</dbReference>
<feature type="domain" description="Response regulatory" evidence="3">
    <location>
        <begin position="4"/>
        <end position="120"/>
    </location>
</feature>
<dbReference type="InterPro" id="IPR011006">
    <property type="entry name" value="CheY-like_superfamily"/>
</dbReference>
<dbReference type="SUPFAM" id="SSF52172">
    <property type="entry name" value="CheY-like"/>
    <property type="match status" value="1"/>
</dbReference>
<dbReference type="OrthoDB" id="9801602at2"/>
<dbReference type="STRING" id="1294273.roselon_03377"/>
<sequence length="135" mass="14249">MGKRILLIEDEANILEAIGFLLSRDGWDVQGHGKGETAMAEVARVAPDVIVLDVMLPGRSGLDILRDLRANPATRDLPVLMLTAKGQTKDRDQAMSLGANAFLTKPFSNAELVETVNALVISPSAVRAAQSGGGA</sequence>
<evidence type="ECO:0000313" key="4">
    <source>
        <dbReference type="EMBL" id="AHM05635.1"/>
    </source>
</evidence>
<dbReference type="PROSITE" id="PS50110">
    <property type="entry name" value="RESPONSE_REGULATORY"/>
    <property type="match status" value="1"/>
</dbReference>
<evidence type="ECO:0000259" key="3">
    <source>
        <dbReference type="PROSITE" id="PS50110"/>
    </source>
</evidence>
<keyword evidence="1 2" id="KW-0597">Phosphoprotein</keyword>